<dbReference type="Proteomes" id="UP001058074">
    <property type="component" value="Unassembled WGS sequence"/>
</dbReference>
<comment type="caution">
    <text evidence="1">The sequence shown here is derived from an EMBL/GenBank/DDBJ whole genome shotgun (WGS) entry which is preliminary data.</text>
</comment>
<dbReference type="EMBL" id="BROD01000001">
    <property type="protein sequence ID" value="GKX66158.1"/>
    <property type="molecule type" value="Genomic_DNA"/>
</dbReference>
<keyword evidence="2" id="KW-1185">Reference proteome</keyword>
<accession>A0ACB5RAE4</accession>
<evidence type="ECO:0000313" key="1">
    <source>
        <dbReference type="EMBL" id="GKX66158.1"/>
    </source>
</evidence>
<name>A0ACB5RAE4_9CLOT</name>
<reference evidence="1" key="1">
    <citation type="journal article" date="2025" name="Int. J. Syst. Evol. Microbiol.">
        <title>Inconstantimicrobium mannanitabidum sp. nov., a novel member of the family Clostridiaceae isolated from anoxic soil under the treatment of reductive soil disinfestation.</title>
        <authorList>
            <person name="Ueki A."/>
            <person name="Tonouchi A."/>
            <person name="Honma S."/>
            <person name="Kaku N."/>
            <person name="Ueki K."/>
        </authorList>
    </citation>
    <scope>NUCLEOTIDE SEQUENCE</scope>
    <source>
        <strain evidence="1">TW13</strain>
    </source>
</reference>
<evidence type="ECO:0000313" key="2">
    <source>
        <dbReference type="Proteomes" id="UP001058074"/>
    </source>
</evidence>
<gene>
    <name evidence="1" type="ORF">rsdtw13_14160</name>
</gene>
<organism evidence="1 2">
    <name type="scientific">Inconstantimicrobium mannanitabidum</name>
    <dbReference type="NCBI Taxonomy" id="1604901"/>
    <lineage>
        <taxon>Bacteria</taxon>
        <taxon>Bacillati</taxon>
        <taxon>Bacillota</taxon>
        <taxon>Clostridia</taxon>
        <taxon>Eubacteriales</taxon>
        <taxon>Clostridiaceae</taxon>
        <taxon>Inconstantimicrobium</taxon>
    </lineage>
</organism>
<sequence>MDKSNLKLYVDEYLKQYFLNKGSYNKLIYESMGYSINVGGKRIRPILMLLTYGIYKEDLENILPMAASIEMIHTYSLIHDDLPAMDNDDLRRGKPTNHKVFGDAIAVLAGDGLLNEAMNVMLEFTLNSNCIEAIKATKIISNAAGVEGMVGGQVVDILAEGKDIDMDTLRYMHEKKTGALIKASILAGAVLAKAPEADMRILEEYGEKLGLAFQIKDDILDVIGDEKKLGKKVNVDCEHDKNNYISFYGLDKCKEMCSLLTEDCIKLLDSLSMNCIDLKHLTKILLNREN</sequence>
<proteinExistence type="predicted"/>
<protein>
    <submittedName>
        <fullName evidence="1">Geranylgeranyl pyrophosphate synthase</fullName>
    </submittedName>
</protein>